<dbReference type="InterPro" id="IPR001128">
    <property type="entry name" value="Cyt_P450"/>
</dbReference>
<keyword evidence="6" id="KW-0472">Membrane</keyword>
<evidence type="ECO:0000256" key="1">
    <source>
        <dbReference type="ARBA" id="ARBA00010617"/>
    </source>
</evidence>
<evidence type="ECO:0000256" key="2">
    <source>
        <dbReference type="ARBA" id="ARBA00022723"/>
    </source>
</evidence>
<dbReference type="GO" id="GO:0016705">
    <property type="term" value="F:oxidoreductase activity, acting on paired donors, with incorporation or reduction of molecular oxygen"/>
    <property type="evidence" value="ECO:0007669"/>
    <property type="project" value="InterPro"/>
</dbReference>
<dbReference type="GO" id="GO:0004497">
    <property type="term" value="F:monooxygenase activity"/>
    <property type="evidence" value="ECO:0007669"/>
    <property type="project" value="InterPro"/>
</dbReference>
<dbReference type="AlphaFoldDB" id="A0A3D8RLP1"/>
<keyword evidence="6" id="KW-0812">Transmembrane</keyword>
<keyword evidence="8" id="KW-1185">Reference proteome</keyword>
<dbReference type="InterPro" id="IPR050364">
    <property type="entry name" value="Cytochrome_P450_fung"/>
</dbReference>
<evidence type="ECO:0000256" key="3">
    <source>
        <dbReference type="ARBA" id="ARBA00023002"/>
    </source>
</evidence>
<dbReference type="SUPFAM" id="SSF48264">
    <property type="entry name" value="Cytochrome P450"/>
    <property type="match status" value="1"/>
</dbReference>
<comment type="cofactor">
    <cofactor evidence="5">
        <name>heme</name>
        <dbReference type="ChEBI" id="CHEBI:30413"/>
    </cofactor>
</comment>
<gene>
    <name evidence="7" type="ORF">BP6252_05956</name>
</gene>
<evidence type="ECO:0000313" key="8">
    <source>
        <dbReference type="Proteomes" id="UP000256645"/>
    </source>
</evidence>
<keyword evidence="3" id="KW-0560">Oxidoreductase</keyword>
<dbReference type="InterPro" id="IPR002401">
    <property type="entry name" value="Cyt_P450_E_grp-I"/>
</dbReference>
<proteinExistence type="inferred from homology"/>
<keyword evidence="6" id="KW-1133">Transmembrane helix</keyword>
<dbReference type="Pfam" id="PF00067">
    <property type="entry name" value="p450"/>
    <property type="match status" value="1"/>
</dbReference>
<comment type="caution">
    <text evidence="7">The sequence shown here is derived from an EMBL/GenBank/DDBJ whole genome shotgun (WGS) entry which is preliminary data.</text>
</comment>
<comment type="similarity">
    <text evidence="1">Belongs to the cytochrome P450 family.</text>
</comment>
<dbReference type="PANTHER" id="PTHR46300:SF9">
    <property type="entry name" value="P450, PUTATIVE-RELATED"/>
    <property type="match status" value="1"/>
</dbReference>
<dbReference type="Proteomes" id="UP000256645">
    <property type="component" value="Unassembled WGS sequence"/>
</dbReference>
<dbReference type="PANTHER" id="PTHR46300">
    <property type="entry name" value="P450, PUTATIVE (EUROFUNG)-RELATED-RELATED"/>
    <property type="match status" value="1"/>
</dbReference>
<dbReference type="OrthoDB" id="1470350at2759"/>
<protein>
    <recommendedName>
        <fullName evidence="9">Cytochrome P450</fullName>
    </recommendedName>
</protein>
<dbReference type="EMBL" id="PDLM01000006">
    <property type="protein sequence ID" value="RDW74814.1"/>
    <property type="molecule type" value="Genomic_DNA"/>
</dbReference>
<dbReference type="GO" id="GO:0020037">
    <property type="term" value="F:heme binding"/>
    <property type="evidence" value="ECO:0007669"/>
    <property type="project" value="InterPro"/>
</dbReference>
<reference evidence="7 8" key="1">
    <citation type="journal article" date="2018" name="IMA Fungus">
        <title>IMA Genome-F 9: Draft genome sequence of Annulohypoxylon stygium, Aspergillus mulundensis, Berkeleyomyces basicola (syn. Thielaviopsis basicola), Ceratocystis smalleyi, two Cercospora beticola strains, Coleophoma cylindrospora, Fusarium fracticaudum, Phialophora cf. hyalina, and Morchella septimelata.</title>
        <authorList>
            <person name="Wingfield B.D."/>
            <person name="Bills G.F."/>
            <person name="Dong Y."/>
            <person name="Huang W."/>
            <person name="Nel W.J."/>
            <person name="Swalarsk-Parry B.S."/>
            <person name="Vaghefi N."/>
            <person name="Wilken P.M."/>
            <person name="An Z."/>
            <person name="de Beer Z.W."/>
            <person name="De Vos L."/>
            <person name="Chen L."/>
            <person name="Duong T.A."/>
            <person name="Gao Y."/>
            <person name="Hammerbacher A."/>
            <person name="Kikkert J.R."/>
            <person name="Li Y."/>
            <person name="Li H."/>
            <person name="Li K."/>
            <person name="Li Q."/>
            <person name="Liu X."/>
            <person name="Ma X."/>
            <person name="Naidoo K."/>
            <person name="Pethybridge S.J."/>
            <person name="Sun J."/>
            <person name="Steenkamp E.T."/>
            <person name="van der Nest M.A."/>
            <person name="van Wyk S."/>
            <person name="Wingfield M.J."/>
            <person name="Xiong C."/>
            <person name="Yue Q."/>
            <person name="Zhang X."/>
        </authorList>
    </citation>
    <scope>NUCLEOTIDE SEQUENCE [LARGE SCALE GENOMIC DNA]</scope>
    <source>
        <strain evidence="7 8">BP6252</strain>
    </source>
</reference>
<dbReference type="InterPro" id="IPR036396">
    <property type="entry name" value="Cyt_P450_sf"/>
</dbReference>
<accession>A0A3D8RLP1</accession>
<name>A0A3D8RLP1_9HELO</name>
<organism evidence="7 8">
    <name type="scientific">Coleophoma cylindrospora</name>
    <dbReference type="NCBI Taxonomy" id="1849047"/>
    <lineage>
        <taxon>Eukaryota</taxon>
        <taxon>Fungi</taxon>
        <taxon>Dikarya</taxon>
        <taxon>Ascomycota</taxon>
        <taxon>Pezizomycotina</taxon>
        <taxon>Leotiomycetes</taxon>
        <taxon>Helotiales</taxon>
        <taxon>Dermateaceae</taxon>
        <taxon>Coleophoma</taxon>
    </lineage>
</organism>
<sequence length="526" mass="58743">MDDLSSRQEHSGLAQALLSPSILTILGFALTLIYLYREAYRTNFPKLANIPEVPGSLPFVGHLPSLGGRLKLNDASIFKIWTTQAKSDIVQVKLGDQRTIVLSTWAAMKSLWIDQNNAMLDRVHQPGFVDNLGIDISGSPLTEQIRKCRNAALKALGKPMWPEYYRLMEPNSAALTRSLYKDGENGKISMDLYPLLRQGMVDLTLSLTYGVRVGEFDEEFTNALLDSIATISSIRSSTVSYKHYVPLLRIFPEKTSRTIKAVKERTERINILFETYLHKVEKGQADLKCIVSSLGNDKLTLEEIHGTCVSLLQAAPDTVASAVYQCCAWLCSPEGLPFQKEAYDAILEAYDGDRDEAWRMAFREEKVPLIVSLYKETLRFYPTAPFGSRRTSKSFELNGTTIPKGMGVLMDTQGVNHDLDFYGSDAYSFNPRRFIGNDSPLPHLTYGTGGRICPAYQISNRVMSAMLVKLILAFDMKPVAGGRLPSIARNDFSDAYGNVQFSRTFDCSFTARNESWLKGVIAAEKL</sequence>
<dbReference type="PRINTS" id="PR00463">
    <property type="entry name" value="EP450I"/>
</dbReference>
<feature type="binding site" description="axial binding residue" evidence="5">
    <location>
        <position position="453"/>
    </location>
    <ligand>
        <name>heme</name>
        <dbReference type="ChEBI" id="CHEBI:30413"/>
    </ligand>
    <ligandPart>
        <name>Fe</name>
        <dbReference type="ChEBI" id="CHEBI:18248"/>
    </ligandPart>
</feature>
<keyword evidence="4 5" id="KW-0408">Iron</keyword>
<dbReference type="Gene3D" id="1.10.630.10">
    <property type="entry name" value="Cytochrome P450"/>
    <property type="match status" value="1"/>
</dbReference>
<evidence type="ECO:0008006" key="9">
    <source>
        <dbReference type="Google" id="ProtNLM"/>
    </source>
</evidence>
<keyword evidence="5" id="KW-0349">Heme</keyword>
<dbReference type="GO" id="GO:0005506">
    <property type="term" value="F:iron ion binding"/>
    <property type="evidence" value="ECO:0007669"/>
    <property type="project" value="InterPro"/>
</dbReference>
<evidence type="ECO:0000256" key="6">
    <source>
        <dbReference type="SAM" id="Phobius"/>
    </source>
</evidence>
<keyword evidence="2 5" id="KW-0479">Metal-binding</keyword>
<feature type="transmembrane region" description="Helical" evidence="6">
    <location>
        <begin position="12"/>
        <end position="36"/>
    </location>
</feature>
<evidence type="ECO:0000256" key="4">
    <source>
        <dbReference type="ARBA" id="ARBA00023004"/>
    </source>
</evidence>
<dbReference type="STRING" id="1849047.A0A3D8RLP1"/>
<evidence type="ECO:0000313" key="7">
    <source>
        <dbReference type="EMBL" id="RDW74814.1"/>
    </source>
</evidence>
<evidence type="ECO:0000256" key="5">
    <source>
        <dbReference type="PIRSR" id="PIRSR602401-1"/>
    </source>
</evidence>